<dbReference type="HAMAP" id="MF_00434">
    <property type="entry name" value="Pterin_4_alpha"/>
    <property type="match status" value="1"/>
</dbReference>
<evidence type="ECO:0000313" key="5">
    <source>
        <dbReference type="EMBL" id="ATI40585.1"/>
    </source>
</evidence>
<evidence type="ECO:0000256" key="2">
    <source>
        <dbReference type="ARBA" id="ARBA00006472"/>
    </source>
</evidence>
<dbReference type="Pfam" id="PF01329">
    <property type="entry name" value="Pterin_4a"/>
    <property type="match status" value="1"/>
</dbReference>
<dbReference type="KEGG" id="cmag:CBW24_00205"/>
<dbReference type="EMBL" id="CP021404">
    <property type="protein sequence ID" value="ATI40585.1"/>
    <property type="molecule type" value="Genomic_DNA"/>
</dbReference>
<dbReference type="InterPro" id="IPR036428">
    <property type="entry name" value="PCD_sf"/>
</dbReference>
<dbReference type="EC" id="4.2.1.96" evidence="4"/>
<dbReference type="OrthoDB" id="9794987at2"/>
<accession>A0A291LVU7</accession>
<dbReference type="Gene3D" id="3.30.1360.20">
    <property type="entry name" value="Transcriptional coactivator/pterin dehydratase"/>
    <property type="match status" value="1"/>
</dbReference>
<dbReference type="NCBIfam" id="NF002018">
    <property type="entry name" value="PRK00823.1-3"/>
    <property type="match status" value="1"/>
</dbReference>
<dbReference type="CDD" id="cd00914">
    <property type="entry name" value="PCD_DCoH_subfamily_b"/>
    <property type="match status" value="1"/>
</dbReference>
<dbReference type="AlphaFoldDB" id="A0A291LVU7"/>
<dbReference type="RefSeq" id="WP_097372281.1">
    <property type="nucleotide sequence ID" value="NZ_CP021404.1"/>
</dbReference>
<reference evidence="5 6" key="1">
    <citation type="submission" date="2017-05" db="EMBL/GenBank/DDBJ databases">
        <title>Comparative genomic and metabolic analysis of manganese-oxidizing mechanisms in Celeribater manganoxidans DY25T: its adaption to the environment of polymetallic nodule.</title>
        <authorList>
            <person name="Wang X."/>
        </authorList>
    </citation>
    <scope>NUCLEOTIDE SEQUENCE [LARGE SCALE GENOMIC DNA]</scope>
    <source>
        <strain evidence="5 6">DY25</strain>
    </source>
</reference>
<dbReference type="NCBIfam" id="NF002017">
    <property type="entry name" value="PRK00823.1-2"/>
    <property type="match status" value="1"/>
</dbReference>
<evidence type="ECO:0000313" key="6">
    <source>
        <dbReference type="Proteomes" id="UP000219050"/>
    </source>
</evidence>
<dbReference type="GO" id="GO:0006729">
    <property type="term" value="P:tetrahydrobiopterin biosynthetic process"/>
    <property type="evidence" value="ECO:0007669"/>
    <property type="project" value="InterPro"/>
</dbReference>
<evidence type="ECO:0000256" key="1">
    <source>
        <dbReference type="ARBA" id="ARBA00001554"/>
    </source>
</evidence>
<organism evidence="5 6">
    <name type="scientific">Pacificitalea manganoxidans</name>
    <dbReference type="NCBI Taxonomy" id="1411902"/>
    <lineage>
        <taxon>Bacteria</taxon>
        <taxon>Pseudomonadati</taxon>
        <taxon>Pseudomonadota</taxon>
        <taxon>Alphaproteobacteria</taxon>
        <taxon>Rhodobacterales</taxon>
        <taxon>Paracoccaceae</taxon>
        <taxon>Pacificitalea</taxon>
    </lineage>
</organism>
<dbReference type="PANTHER" id="PTHR12599:SF0">
    <property type="entry name" value="PTERIN-4-ALPHA-CARBINOLAMINE DEHYDRATASE"/>
    <property type="match status" value="1"/>
</dbReference>
<keyword evidence="3 4" id="KW-0456">Lyase</keyword>
<dbReference type="SUPFAM" id="SSF55248">
    <property type="entry name" value="PCD-like"/>
    <property type="match status" value="1"/>
</dbReference>
<comment type="similarity">
    <text evidence="2 4">Belongs to the pterin-4-alpha-carbinolamine dehydratase family.</text>
</comment>
<dbReference type="Proteomes" id="UP000219050">
    <property type="component" value="Chromosome"/>
</dbReference>
<protein>
    <recommendedName>
        <fullName evidence="4">Putative pterin-4-alpha-carbinolamine dehydratase</fullName>
        <shortName evidence="4">PHS</shortName>
        <ecNumber evidence="4">4.2.1.96</ecNumber>
    </recommendedName>
    <alternativeName>
        <fullName evidence="4">4-alpha-hydroxy-tetrahydropterin dehydratase</fullName>
    </alternativeName>
    <alternativeName>
        <fullName evidence="4">Pterin carbinolamine dehydratase</fullName>
        <shortName evidence="4">PCD</shortName>
    </alternativeName>
</protein>
<name>A0A291LVU7_9RHOB</name>
<dbReference type="InterPro" id="IPR001533">
    <property type="entry name" value="Pterin_deHydtase"/>
</dbReference>
<proteinExistence type="inferred from homology"/>
<evidence type="ECO:0000256" key="3">
    <source>
        <dbReference type="ARBA" id="ARBA00023239"/>
    </source>
</evidence>
<dbReference type="GO" id="GO:0008124">
    <property type="term" value="F:4-alpha-hydroxytetrahydrobiopterin dehydratase activity"/>
    <property type="evidence" value="ECO:0007669"/>
    <property type="project" value="UniProtKB-UniRule"/>
</dbReference>
<evidence type="ECO:0000256" key="4">
    <source>
        <dbReference type="HAMAP-Rule" id="MF_00434"/>
    </source>
</evidence>
<dbReference type="PANTHER" id="PTHR12599">
    <property type="entry name" value="PTERIN-4-ALPHA-CARBINOLAMINE DEHYDRATASE"/>
    <property type="match status" value="1"/>
</dbReference>
<gene>
    <name evidence="5" type="ORF">CBW24_00205</name>
</gene>
<comment type="catalytic activity">
    <reaction evidence="1 4">
        <text>(4aS,6R)-4a-hydroxy-L-erythro-5,6,7,8-tetrahydrobiopterin = (6R)-L-erythro-6,7-dihydrobiopterin + H2O</text>
        <dbReference type="Rhea" id="RHEA:11920"/>
        <dbReference type="ChEBI" id="CHEBI:15377"/>
        <dbReference type="ChEBI" id="CHEBI:15642"/>
        <dbReference type="ChEBI" id="CHEBI:43120"/>
        <dbReference type="EC" id="4.2.1.96"/>
    </reaction>
</comment>
<sequence length="95" mass="10392">MSKTLSDTDLTTALADLTGWAQDGRAIHRSFKFADFPAAWGFMTRVALMAEKADHHPDWSNSYNRVEVALTSHDAGGVTERDIALAKKINAALES</sequence>
<keyword evidence="6" id="KW-1185">Reference proteome</keyword>